<reference evidence="3" key="1">
    <citation type="submission" date="2015-09" db="EMBL/GenBank/DDBJ databases">
        <title>Complete sequence of Algoriphagus sp. M8-2.</title>
        <authorList>
            <person name="Shintani M."/>
        </authorList>
    </citation>
    <scope>NUCLEOTIDE SEQUENCE [LARGE SCALE GENOMIC DNA]</scope>
    <source>
        <strain evidence="3">M8-2</strain>
    </source>
</reference>
<evidence type="ECO:0000313" key="2">
    <source>
        <dbReference type="EMBL" id="AMQ54911.1"/>
    </source>
</evidence>
<keyword evidence="3" id="KW-1185">Reference proteome</keyword>
<sequence length="152" mass="17362">MSEELFKLVGIFFLSMFKFIAGPILGTAAGYSFWKVALITSSAMMSSVFMFTLIGTYFKELFKLKIKAKKPVFTSRNRKIIFLWKSYGEAGIAFFTPLFLTPIGGTLILVSFGTKKRRIYFHMLWSALLWSTIFSLTIDKVLKIPFFQSLMG</sequence>
<dbReference type="Proteomes" id="UP000073816">
    <property type="component" value="Chromosome"/>
</dbReference>
<name>A0A142EIF6_9BACT</name>
<dbReference type="RefSeq" id="WP_067542374.1">
    <property type="nucleotide sequence ID" value="NZ_CP012836.1"/>
</dbReference>
<dbReference type="PATRIC" id="fig|1727163.4.peg.166"/>
<keyword evidence="1" id="KW-0812">Transmembrane</keyword>
<feature type="transmembrane region" description="Helical" evidence="1">
    <location>
        <begin position="6"/>
        <end position="29"/>
    </location>
</feature>
<feature type="transmembrane region" description="Helical" evidence="1">
    <location>
        <begin position="119"/>
        <end position="138"/>
    </location>
</feature>
<dbReference type="KEGG" id="alm:AO498_00805"/>
<keyword evidence="1" id="KW-0472">Membrane</keyword>
<gene>
    <name evidence="2" type="ORF">AO498_00805</name>
</gene>
<accession>A0A142EIF6</accession>
<dbReference type="STRING" id="1727163.AO498_00805"/>
<reference evidence="2 3" key="2">
    <citation type="journal article" date="2016" name="Genome Announc.">
        <title>Complete Genome Sequence of Algoriphagus sp. Strain M8-2, Isolated from a Brackish Lake.</title>
        <authorList>
            <person name="Muraguchi Y."/>
            <person name="Kushimoto K."/>
            <person name="Ohtsubo Y."/>
            <person name="Suzuki T."/>
            <person name="Dohra H."/>
            <person name="Kimbara K."/>
            <person name="Shintani M."/>
        </authorList>
    </citation>
    <scope>NUCLEOTIDE SEQUENCE [LARGE SCALE GENOMIC DNA]</scope>
    <source>
        <strain evidence="2 3">M8-2</strain>
    </source>
</reference>
<dbReference type="AlphaFoldDB" id="A0A142EIF6"/>
<feature type="transmembrane region" description="Helical" evidence="1">
    <location>
        <begin position="36"/>
        <end position="58"/>
    </location>
</feature>
<evidence type="ECO:0008006" key="4">
    <source>
        <dbReference type="Google" id="ProtNLM"/>
    </source>
</evidence>
<evidence type="ECO:0000256" key="1">
    <source>
        <dbReference type="SAM" id="Phobius"/>
    </source>
</evidence>
<proteinExistence type="predicted"/>
<dbReference type="EMBL" id="CP012836">
    <property type="protein sequence ID" value="AMQ54911.1"/>
    <property type="molecule type" value="Genomic_DNA"/>
</dbReference>
<organism evidence="2 3">
    <name type="scientific">Algoriphagus sanaruensis</name>
    <dbReference type="NCBI Taxonomy" id="1727163"/>
    <lineage>
        <taxon>Bacteria</taxon>
        <taxon>Pseudomonadati</taxon>
        <taxon>Bacteroidota</taxon>
        <taxon>Cytophagia</taxon>
        <taxon>Cytophagales</taxon>
        <taxon>Cyclobacteriaceae</taxon>
        <taxon>Algoriphagus</taxon>
    </lineage>
</organism>
<evidence type="ECO:0000313" key="3">
    <source>
        <dbReference type="Proteomes" id="UP000073816"/>
    </source>
</evidence>
<dbReference type="OrthoDB" id="1467737at2"/>
<keyword evidence="1" id="KW-1133">Transmembrane helix</keyword>
<protein>
    <recommendedName>
        <fullName evidence="4">Small multi-drug export protein</fullName>
    </recommendedName>
</protein>
<feature type="transmembrane region" description="Helical" evidence="1">
    <location>
        <begin position="92"/>
        <end position="112"/>
    </location>
</feature>